<feature type="transmembrane region" description="Helical" evidence="1">
    <location>
        <begin position="40"/>
        <end position="63"/>
    </location>
</feature>
<dbReference type="AlphaFoldDB" id="X1KTT8"/>
<accession>X1KTT8</accession>
<proteinExistence type="predicted"/>
<feature type="non-terminal residue" evidence="2">
    <location>
        <position position="187"/>
    </location>
</feature>
<keyword evidence="1" id="KW-0812">Transmembrane</keyword>
<feature type="transmembrane region" description="Helical" evidence="1">
    <location>
        <begin position="7"/>
        <end position="28"/>
    </location>
</feature>
<name>X1KTT8_9ZZZZ</name>
<evidence type="ECO:0000256" key="1">
    <source>
        <dbReference type="SAM" id="Phobius"/>
    </source>
</evidence>
<sequence length="187" mass="20685">MSTTVKVHIPMAITAIVSVLVMSVYFFSLPPFMDALVDELLIFTNVVLAITVGLGTAFLIRAHSSRIIKRQKGEWYYSIILLLSITVFPLAHFIFGIGSPTFQTLYTNVIGNIGACIYGIVFFAETGASYRAFRAKNWGGLCLLISAMFIYLKNAPIGDAVWIGFRLVGEWITNYPLKGAMRGLMIT</sequence>
<gene>
    <name evidence="2" type="ORF">S03H2_59844</name>
</gene>
<dbReference type="EMBL" id="BARU01038507">
    <property type="protein sequence ID" value="GAH85418.1"/>
    <property type="molecule type" value="Genomic_DNA"/>
</dbReference>
<organism evidence="2">
    <name type="scientific">marine sediment metagenome</name>
    <dbReference type="NCBI Taxonomy" id="412755"/>
    <lineage>
        <taxon>unclassified sequences</taxon>
        <taxon>metagenomes</taxon>
        <taxon>ecological metagenomes</taxon>
    </lineage>
</organism>
<feature type="transmembrane region" description="Helical" evidence="1">
    <location>
        <begin position="75"/>
        <end position="98"/>
    </location>
</feature>
<evidence type="ECO:0000313" key="2">
    <source>
        <dbReference type="EMBL" id="GAH85418.1"/>
    </source>
</evidence>
<feature type="transmembrane region" description="Helical" evidence="1">
    <location>
        <begin position="104"/>
        <end position="123"/>
    </location>
</feature>
<protein>
    <submittedName>
        <fullName evidence="2">Uncharacterized protein</fullName>
    </submittedName>
</protein>
<keyword evidence="1" id="KW-0472">Membrane</keyword>
<reference evidence="2" key="1">
    <citation type="journal article" date="2014" name="Front. Microbiol.">
        <title>High frequency of phylogenetically diverse reductive dehalogenase-homologous genes in deep subseafloor sedimentary metagenomes.</title>
        <authorList>
            <person name="Kawai M."/>
            <person name="Futagami T."/>
            <person name="Toyoda A."/>
            <person name="Takaki Y."/>
            <person name="Nishi S."/>
            <person name="Hori S."/>
            <person name="Arai W."/>
            <person name="Tsubouchi T."/>
            <person name="Morono Y."/>
            <person name="Uchiyama I."/>
            <person name="Ito T."/>
            <person name="Fujiyama A."/>
            <person name="Inagaki F."/>
            <person name="Takami H."/>
        </authorList>
    </citation>
    <scope>NUCLEOTIDE SEQUENCE</scope>
    <source>
        <strain evidence="2">Expedition CK06-06</strain>
    </source>
</reference>
<keyword evidence="1" id="KW-1133">Transmembrane helix</keyword>
<comment type="caution">
    <text evidence="2">The sequence shown here is derived from an EMBL/GenBank/DDBJ whole genome shotgun (WGS) entry which is preliminary data.</text>
</comment>